<evidence type="ECO:0000259" key="5">
    <source>
        <dbReference type="Pfam" id="PF04542"/>
    </source>
</evidence>
<dbReference type="EMBL" id="JBHSPH010000001">
    <property type="protein sequence ID" value="MFC5861135.1"/>
    <property type="molecule type" value="Genomic_DNA"/>
</dbReference>
<dbReference type="Pfam" id="PF04542">
    <property type="entry name" value="Sigma70_r2"/>
    <property type="match status" value="1"/>
</dbReference>
<dbReference type="InterPro" id="IPR039425">
    <property type="entry name" value="RNA_pol_sigma-70-like"/>
</dbReference>
<dbReference type="InterPro" id="IPR013249">
    <property type="entry name" value="RNA_pol_sigma70_r4_t2"/>
</dbReference>
<evidence type="ECO:0000256" key="3">
    <source>
        <dbReference type="ARBA" id="ARBA00023082"/>
    </source>
</evidence>
<dbReference type="SUPFAM" id="SSF88659">
    <property type="entry name" value="Sigma3 and sigma4 domains of RNA polymerase sigma factors"/>
    <property type="match status" value="1"/>
</dbReference>
<keyword evidence="2" id="KW-0805">Transcription regulation</keyword>
<evidence type="ECO:0000256" key="1">
    <source>
        <dbReference type="ARBA" id="ARBA00010641"/>
    </source>
</evidence>
<dbReference type="SUPFAM" id="SSF88946">
    <property type="entry name" value="Sigma2 domain of RNA polymerase sigma factors"/>
    <property type="match status" value="1"/>
</dbReference>
<evidence type="ECO:0000313" key="8">
    <source>
        <dbReference type="Proteomes" id="UP001596091"/>
    </source>
</evidence>
<sequence length="227" mass="25546">MASLATDYSSLSLNSNLAIQPSPMQHPNLSRDLALVTAAQSGSSAAFTELREIYSARIYRTILAITKIHEDAEDALQDTFLRAYLALNNFEGRANFYSWLTRIAINSALMLLRKRRGRPEISFATSADSQDALQVFEFPDAAPTPEQLCDQRQRHLRLMRAIRKLEPRLRAVIEIQMRHDCSVRDIAEMLEISEAAVKSRLYRARARLTAARVFSGISFSSTSKIPA</sequence>
<dbReference type="PANTHER" id="PTHR43133">
    <property type="entry name" value="RNA POLYMERASE ECF-TYPE SIGMA FACTO"/>
    <property type="match status" value="1"/>
</dbReference>
<dbReference type="RefSeq" id="WP_263334349.1">
    <property type="nucleotide sequence ID" value="NZ_JAGSYH010000002.1"/>
</dbReference>
<organism evidence="7 8">
    <name type="scientific">Acidicapsa dinghuensis</name>
    <dbReference type="NCBI Taxonomy" id="2218256"/>
    <lineage>
        <taxon>Bacteria</taxon>
        <taxon>Pseudomonadati</taxon>
        <taxon>Acidobacteriota</taxon>
        <taxon>Terriglobia</taxon>
        <taxon>Terriglobales</taxon>
        <taxon>Acidobacteriaceae</taxon>
        <taxon>Acidicapsa</taxon>
    </lineage>
</organism>
<comment type="similarity">
    <text evidence="1">Belongs to the sigma-70 factor family. ECF subfamily.</text>
</comment>
<protein>
    <submittedName>
        <fullName evidence="7">RNA polymerase sigma factor</fullName>
    </submittedName>
</protein>
<dbReference type="InterPro" id="IPR014284">
    <property type="entry name" value="RNA_pol_sigma-70_dom"/>
</dbReference>
<dbReference type="Gene3D" id="1.10.10.10">
    <property type="entry name" value="Winged helix-like DNA-binding domain superfamily/Winged helix DNA-binding domain"/>
    <property type="match status" value="1"/>
</dbReference>
<dbReference type="Gene3D" id="1.10.1740.10">
    <property type="match status" value="1"/>
</dbReference>
<evidence type="ECO:0000313" key="7">
    <source>
        <dbReference type="EMBL" id="MFC5861135.1"/>
    </source>
</evidence>
<reference evidence="8" key="1">
    <citation type="journal article" date="2019" name="Int. J. Syst. Evol. Microbiol.">
        <title>The Global Catalogue of Microorganisms (GCM) 10K type strain sequencing project: providing services to taxonomists for standard genome sequencing and annotation.</title>
        <authorList>
            <consortium name="The Broad Institute Genomics Platform"/>
            <consortium name="The Broad Institute Genome Sequencing Center for Infectious Disease"/>
            <person name="Wu L."/>
            <person name="Ma J."/>
        </authorList>
    </citation>
    <scope>NUCLEOTIDE SEQUENCE [LARGE SCALE GENOMIC DNA]</scope>
    <source>
        <strain evidence="8">JCM 4087</strain>
    </source>
</reference>
<evidence type="ECO:0000256" key="2">
    <source>
        <dbReference type="ARBA" id="ARBA00023015"/>
    </source>
</evidence>
<proteinExistence type="inferred from homology"/>
<keyword evidence="8" id="KW-1185">Reference proteome</keyword>
<dbReference type="InterPro" id="IPR013324">
    <property type="entry name" value="RNA_pol_sigma_r3/r4-like"/>
</dbReference>
<name>A0ABW1EA61_9BACT</name>
<dbReference type="PANTHER" id="PTHR43133:SF51">
    <property type="entry name" value="RNA POLYMERASE SIGMA FACTOR"/>
    <property type="match status" value="1"/>
</dbReference>
<keyword evidence="4" id="KW-0804">Transcription</keyword>
<dbReference type="Pfam" id="PF08281">
    <property type="entry name" value="Sigma70_r4_2"/>
    <property type="match status" value="1"/>
</dbReference>
<comment type="caution">
    <text evidence="7">The sequence shown here is derived from an EMBL/GenBank/DDBJ whole genome shotgun (WGS) entry which is preliminary data.</text>
</comment>
<feature type="domain" description="RNA polymerase sigma-70 region 2" evidence="5">
    <location>
        <begin position="54"/>
        <end position="116"/>
    </location>
</feature>
<keyword evidence="3" id="KW-0731">Sigma factor</keyword>
<evidence type="ECO:0000256" key="4">
    <source>
        <dbReference type="ARBA" id="ARBA00023163"/>
    </source>
</evidence>
<dbReference type="NCBIfam" id="TIGR02937">
    <property type="entry name" value="sigma70-ECF"/>
    <property type="match status" value="1"/>
</dbReference>
<dbReference type="Proteomes" id="UP001596091">
    <property type="component" value="Unassembled WGS sequence"/>
</dbReference>
<dbReference type="InterPro" id="IPR007627">
    <property type="entry name" value="RNA_pol_sigma70_r2"/>
</dbReference>
<gene>
    <name evidence="7" type="ORF">ACFPT7_02395</name>
</gene>
<feature type="domain" description="RNA polymerase sigma factor 70 region 4 type 2" evidence="6">
    <location>
        <begin position="156"/>
        <end position="208"/>
    </location>
</feature>
<accession>A0ABW1EA61</accession>
<evidence type="ECO:0000259" key="6">
    <source>
        <dbReference type="Pfam" id="PF08281"/>
    </source>
</evidence>
<dbReference type="InterPro" id="IPR036388">
    <property type="entry name" value="WH-like_DNA-bd_sf"/>
</dbReference>
<dbReference type="InterPro" id="IPR013325">
    <property type="entry name" value="RNA_pol_sigma_r2"/>
</dbReference>